<accession>A0ABW7K0Y7</accession>
<organism evidence="2 6">
    <name type="scientific">Antrihabitans spumae</name>
    <dbReference type="NCBI Taxonomy" id="3373370"/>
    <lineage>
        <taxon>Bacteria</taxon>
        <taxon>Bacillati</taxon>
        <taxon>Actinomycetota</taxon>
        <taxon>Actinomycetes</taxon>
        <taxon>Mycobacteriales</taxon>
        <taxon>Nocardiaceae</taxon>
        <taxon>Antrihabitans</taxon>
    </lineage>
</organism>
<evidence type="ECO:0000313" key="1">
    <source>
        <dbReference type="EMBL" id="MFH5207699.1"/>
    </source>
</evidence>
<comment type="caution">
    <text evidence="2">The sequence shown here is derived from an EMBL/GenBank/DDBJ whole genome shotgun (WGS) entry which is preliminary data.</text>
</comment>
<dbReference type="EMBL" id="JBIMSN010000009">
    <property type="protein sequence ID" value="MFH5227516.1"/>
    <property type="molecule type" value="Genomic_DNA"/>
</dbReference>
<evidence type="ECO:0000313" key="6">
    <source>
        <dbReference type="Proteomes" id="UP001609219"/>
    </source>
</evidence>
<reference evidence="4 5" key="1">
    <citation type="submission" date="2024-10" db="EMBL/GenBank/DDBJ databases">
        <authorList>
            <person name="Riesco R."/>
        </authorList>
    </citation>
    <scope>NUCLEOTIDE SEQUENCE [LARGE SCALE GENOMIC DNA]</scope>
    <source>
        <strain evidence="3 5">NCIMB 15448</strain>
        <strain evidence="1 4">NCIMB 15449</strain>
        <strain evidence="2 6">NCIMB 15450</strain>
    </source>
</reference>
<dbReference type="Pfam" id="PF12079">
    <property type="entry name" value="DUF3558"/>
    <property type="match status" value="1"/>
</dbReference>
<sequence length="175" mass="18306">MRTKLGAAAAVACVVMLSGCGGDNGGDDAPAGSPPTRVVSEQGPFFGECGSVTDDEVKDAFKMPGFGTVTRNSVGCVWEVSGSTGPSVSFSWYRGSPIGREAAGSDRLARPPMPVEIRGHKGFIGQVPGLLCELGLQYGDDFFHWSVTFGLFPPTTDECGVARQLAELTASRVQE</sequence>
<evidence type="ECO:0000313" key="3">
    <source>
        <dbReference type="EMBL" id="MFH5244611.1"/>
    </source>
</evidence>
<keyword evidence="6" id="KW-1185">Reference proteome</keyword>
<dbReference type="PROSITE" id="PS51257">
    <property type="entry name" value="PROKAR_LIPOPROTEIN"/>
    <property type="match status" value="1"/>
</dbReference>
<protein>
    <submittedName>
        <fullName evidence="2">DUF3558 domain-containing protein</fullName>
    </submittedName>
</protein>
<dbReference type="InterPro" id="IPR024520">
    <property type="entry name" value="DUF3558"/>
</dbReference>
<dbReference type="Proteomes" id="UP001609175">
    <property type="component" value="Unassembled WGS sequence"/>
</dbReference>
<name>A0ABW7K0Y7_9NOCA</name>
<proteinExistence type="predicted"/>
<evidence type="ECO:0000313" key="2">
    <source>
        <dbReference type="EMBL" id="MFH5227516.1"/>
    </source>
</evidence>
<evidence type="ECO:0000313" key="4">
    <source>
        <dbReference type="Proteomes" id="UP001609175"/>
    </source>
</evidence>
<dbReference type="RefSeq" id="WP_395113152.1">
    <property type="nucleotide sequence ID" value="NZ_JBIMSN010000009.1"/>
</dbReference>
<dbReference type="EMBL" id="JBIMSO010000026">
    <property type="protein sequence ID" value="MFH5207699.1"/>
    <property type="molecule type" value="Genomic_DNA"/>
</dbReference>
<dbReference type="Proteomes" id="UP001609219">
    <property type="component" value="Unassembled WGS sequence"/>
</dbReference>
<dbReference type="EMBL" id="JBIMSP010000047">
    <property type="protein sequence ID" value="MFH5244611.1"/>
    <property type="molecule type" value="Genomic_DNA"/>
</dbReference>
<dbReference type="Proteomes" id="UP001609176">
    <property type="component" value="Unassembled WGS sequence"/>
</dbReference>
<evidence type="ECO:0000313" key="5">
    <source>
        <dbReference type="Proteomes" id="UP001609176"/>
    </source>
</evidence>
<gene>
    <name evidence="3" type="ORF">ACHIPV_22450</name>
    <name evidence="1" type="ORF">ACHIPZ_05645</name>
    <name evidence="2" type="ORF">ACHIRB_02765</name>
</gene>